<dbReference type="Pfam" id="PF00069">
    <property type="entry name" value="Pkinase"/>
    <property type="match status" value="1"/>
</dbReference>
<accession>A0A3R7MMJ4</accession>
<reference evidence="8 9" key="2">
    <citation type="submission" date="2019-01" db="EMBL/GenBank/DDBJ databases">
        <title>The decoding of complex shrimp genome reveals the adaptation for benthos swimmer, frequently molting mechanism and breeding impact on genome.</title>
        <authorList>
            <person name="Sun Y."/>
            <person name="Gao Y."/>
            <person name="Yu Y."/>
        </authorList>
    </citation>
    <scope>NUCLEOTIDE SEQUENCE [LARGE SCALE GENOMIC DNA]</scope>
    <source>
        <tissue evidence="8">Muscle</tissue>
    </source>
</reference>
<feature type="region of interest" description="Disordered" evidence="6">
    <location>
        <begin position="381"/>
        <end position="413"/>
    </location>
</feature>
<dbReference type="SUPFAM" id="SSF56112">
    <property type="entry name" value="Protein kinase-like (PK-like)"/>
    <property type="match status" value="1"/>
</dbReference>
<gene>
    <name evidence="8" type="ORF">C7M84_008425</name>
</gene>
<evidence type="ECO:0000256" key="4">
    <source>
        <dbReference type="ARBA" id="ARBA00022777"/>
    </source>
</evidence>
<protein>
    <recommendedName>
        <fullName evidence="7">Protein kinase domain-containing protein</fullName>
    </recommendedName>
</protein>
<feature type="region of interest" description="Disordered" evidence="6">
    <location>
        <begin position="27"/>
        <end position="48"/>
    </location>
</feature>
<evidence type="ECO:0000313" key="9">
    <source>
        <dbReference type="Proteomes" id="UP000283509"/>
    </source>
</evidence>
<keyword evidence="5" id="KW-0067">ATP-binding</keyword>
<dbReference type="GO" id="GO:0005524">
    <property type="term" value="F:ATP binding"/>
    <property type="evidence" value="ECO:0007669"/>
    <property type="project" value="UniProtKB-KW"/>
</dbReference>
<keyword evidence="9" id="KW-1185">Reference proteome</keyword>
<keyword evidence="4" id="KW-0418">Kinase</keyword>
<feature type="compositionally biased region" description="Basic and acidic residues" evidence="6">
    <location>
        <begin position="78"/>
        <end position="105"/>
    </location>
</feature>
<feature type="compositionally biased region" description="Polar residues" evidence="6">
    <location>
        <begin position="386"/>
        <end position="395"/>
    </location>
</feature>
<sequence length="413" mass="45043">MPEEVVAKPLTPEEVVAKPITPEEAVAKPLAPVEAEAKPLTPEVEAKPTTPKLTKVELITPEIEAEAVKEVRSVSLRIETKPLTEDKQAVSETKPIEPREEEKAKPSIPDLKTGSKPAQPDSAPTIPGVKTQAKVSSPVAKPAFRPVIRLIDLGSARRVSPQPGSSRWGFPTGPRVVSPKHPPVLAGSPEFLAPELVRRLNVGVPADYWSLGVLIYVLVSGRSPFLGVSPEATCRNILSGEVRFPVEHFASVTDEACELTRDLLVHDPAKRPDLDRVLAHPWFNMKECESVLPIQSLADFCFRRSKVATSTQENTVNPHYTQSTDLARVLKLLAELELIGSLTTNSHTCQCAMVPGVPDSGTLTRQSVDVSQPVFEVSWRGETAQRYDTQTQTDTPPLHAHDSTPMQTLPGRE</sequence>
<name>A0A3R7MMJ4_PENVA</name>
<dbReference type="Gene3D" id="1.10.510.10">
    <property type="entry name" value="Transferase(Phosphotransferase) domain 1"/>
    <property type="match status" value="1"/>
</dbReference>
<evidence type="ECO:0000259" key="7">
    <source>
        <dbReference type="PROSITE" id="PS50011"/>
    </source>
</evidence>
<dbReference type="GO" id="GO:0043065">
    <property type="term" value="P:positive regulation of apoptotic process"/>
    <property type="evidence" value="ECO:0007669"/>
    <property type="project" value="TreeGrafter"/>
</dbReference>
<evidence type="ECO:0000256" key="1">
    <source>
        <dbReference type="ARBA" id="ARBA00022527"/>
    </source>
</evidence>
<evidence type="ECO:0000313" key="8">
    <source>
        <dbReference type="EMBL" id="ROT85714.1"/>
    </source>
</evidence>
<evidence type="ECO:0000256" key="2">
    <source>
        <dbReference type="ARBA" id="ARBA00022679"/>
    </source>
</evidence>
<reference evidence="8 9" key="1">
    <citation type="submission" date="2018-04" db="EMBL/GenBank/DDBJ databases">
        <authorList>
            <person name="Zhang X."/>
            <person name="Yuan J."/>
            <person name="Li F."/>
            <person name="Xiang J."/>
        </authorList>
    </citation>
    <scope>NUCLEOTIDE SEQUENCE [LARGE SCALE GENOMIC DNA]</scope>
    <source>
        <tissue evidence="8">Muscle</tissue>
    </source>
</reference>
<evidence type="ECO:0000256" key="3">
    <source>
        <dbReference type="ARBA" id="ARBA00022741"/>
    </source>
</evidence>
<comment type="caution">
    <text evidence="8">The sequence shown here is derived from an EMBL/GenBank/DDBJ whole genome shotgun (WGS) entry which is preliminary data.</text>
</comment>
<proteinExistence type="predicted"/>
<feature type="domain" description="Protein kinase" evidence="7">
    <location>
        <begin position="1"/>
        <end position="283"/>
    </location>
</feature>
<dbReference type="PANTHER" id="PTHR24342:SF12">
    <property type="entry name" value="DEATH-ASSOCIATED PROTEIN KINASE RELATED"/>
    <property type="match status" value="1"/>
</dbReference>
<dbReference type="InterPro" id="IPR011009">
    <property type="entry name" value="Kinase-like_dom_sf"/>
</dbReference>
<dbReference type="PROSITE" id="PS50011">
    <property type="entry name" value="PROTEIN_KINASE_DOM"/>
    <property type="match status" value="1"/>
</dbReference>
<dbReference type="EMBL" id="QCYY01000206">
    <property type="protein sequence ID" value="ROT85714.1"/>
    <property type="molecule type" value="Genomic_DNA"/>
</dbReference>
<dbReference type="InterPro" id="IPR000719">
    <property type="entry name" value="Prot_kinase_dom"/>
</dbReference>
<dbReference type="SMART" id="SM00220">
    <property type="entry name" value="S_TKc"/>
    <property type="match status" value="1"/>
</dbReference>
<dbReference type="PANTHER" id="PTHR24342">
    <property type="entry name" value="SERINE/THREONINE-PROTEIN KINASE 17"/>
    <property type="match status" value="1"/>
</dbReference>
<dbReference type="GO" id="GO:0005634">
    <property type="term" value="C:nucleus"/>
    <property type="evidence" value="ECO:0007669"/>
    <property type="project" value="TreeGrafter"/>
</dbReference>
<dbReference type="GO" id="GO:0035556">
    <property type="term" value="P:intracellular signal transduction"/>
    <property type="evidence" value="ECO:0007669"/>
    <property type="project" value="TreeGrafter"/>
</dbReference>
<dbReference type="OrthoDB" id="40902at2759"/>
<feature type="region of interest" description="Disordered" evidence="6">
    <location>
        <begin position="78"/>
        <end position="137"/>
    </location>
</feature>
<dbReference type="GO" id="GO:0004674">
    <property type="term" value="F:protein serine/threonine kinase activity"/>
    <property type="evidence" value="ECO:0007669"/>
    <property type="project" value="UniProtKB-KW"/>
</dbReference>
<organism evidence="8 9">
    <name type="scientific">Penaeus vannamei</name>
    <name type="common">Whiteleg shrimp</name>
    <name type="synonym">Litopenaeus vannamei</name>
    <dbReference type="NCBI Taxonomy" id="6689"/>
    <lineage>
        <taxon>Eukaryota</taxon>
        <taxon>Metazoa</taxon>
        <taxon>Ecdysozoa</taxon>
        <taxon>Arthropoda</taxon>
        <taxon>Crustacea</taxon>
        <taxon>Multicrustacea</taxon>
        <taxon>Malacostraca</taxon>
        <taxon>Eumalacostraca</taxon>
        <taxon>Eucarida</taxon>
        <taxon>Decapoda</taxon>
        <taxon>Dendrobranchiata</taxon>
        <taxon>Penaeoidea</taxon>
        <taxon>Penaeidae</taxon>
        <taxon>Penaeus</taxon>
    </lineage>
</organism>
<evidence type="ECO:0000256" key="6">
    <source>
        <dbReference type="SAM" id="MobiDB-lite"/>
    </source>
</evidence>
<evidence type="ECO:0000256" key="5">
    <source>
        <dbReference type="ARBA" id="ARBA00022840"/>
    </source>
</evidence>
<dbReference type="Proteomes" id="UP000283509">
    <property type="component" value="Unassembled WGS sequence"/>
</dbReference>
<keyword evidence="2" id="KW-0808">Transferase</keyword>
<keyword evidence="1" id="KW-0723">Serine/threonine-protein kinase</keyword>
<dbReference type="AlphaFoldDB" id="A0A3R7MMJ4"/>
<keyword evidence="3" id="KW-0547">Nucleotide-binding</keyword>